<accession>A0A2Z6SL77</accession>
<dbReference type="Gene3D" id="3.80.10.10">
    <property type="entry name" value="Ribonuclease Inhibitor"/>
    <property type="match status" value="1"/>
</dbReference>
<dbReference type="EMBL" id="BEXD01004152">
    <property type="protein sequence ID" value="GBC07557.1"/>
    <property type="molecule type" value="Genomic_DNA"/>
</dbReference>
<dbReference type="OrthoDB" id="2310750at2759"/>
<evidence type="ECO:0000313" key="1">
    <source>
        <dbReference type="EMBL" id="GBC07557.1"/>
    </source>
</evidence>
<proteinExistence type="predicted"/>
<sequence>MSKLNRDILYYIFQDLDHLMNDDFINKGFINNKCVNSLHSCLFVNKLWCEVMIPILWSYPYNYAYKRKSLFNSIISHLSDNSINLLKDENIIETNFQKYKLSFNYIRFCKYLKDIDGIFPNKSRILREEIYKLFISECSTIKYLSADMLHYSIYEYPGSNNSLSNLYQLDCETVNQYFYRNLAQICRSIEKIKIIIFDDKLFGVAELIEMQKQIKYIFIDEFSKCKRISQALEKHANSIIYLHTRTRCSFLHLHSIFPKLTNLQYLIINGENNSDIIFEKYIINVGYCNLQTLELLDIYNLQAAINIIQNTNGNLQRVKIKLNNNYYNVKEYNQSIYKYCPNIKYVTVFLNINETLEELEKIFIKCQHLEIIEINERILNEYCDDFLKLLIKSSPSTLYKIRICHEVRDFNEETLKSFLTNWSYKGEKTLHLYCNYSTEWDNFIKDHKINGVFKCNEFVFWETKLYDLRQCVANNMPRIYIAADSKDDSSSDFDEDID</sequence>
<dbReference type="AlphaFoldDB" id="A0A2Z6SL77"/>
<dbReference type="Proteomes" id="UP000615446">
    <property type="component" value="Unassembled WGS sequence"/>
</dbReference>
<reference evidence="2" key="2">
    <citation type="submission" date="2019-10" db="EMBL/GenBank/DDBJ databases">
        <title>Conservation and host-specific expression of non-tandemly repeated heterogenous ribosome RNA gene in arbuscular mycorrhizal fungi.</title>
        <authorList>
            <person name="Maeda T."/>
            <person name="Kobayashi Y."/>
            <person name="Nakagawa T."/>
            <person name="Ezawa T."/>
            <person name="Yamaguchi K."/>
            <person name="Bino T."/>
            <person name="Nishimoto Y."/>
            <person name="Shigenobu S."/>
            <person name="Kawaguchi M."/>
        </authorList>
    </citation>
    <scope>NUCLEOTIDE SEQUENCE</scope>
    <source>
        <strain evidence="2">HR1</strain>
    </source>
</reference>
<organism evidence="1 3">
    <name type="scientific">Rhizophagus clarus</name>
    <dbReference type="NCBI Taxonomy" id="94130"/>
    <lineage>
        <taxon>Eukaryota</taxon>
        <taxon>Fungi</taxon>
        <taxon>Fungi incertae sedis</taxon>
        <taxon>Mucoromycota</taxon>
        <taxon>Glomeromycotina</taxon>
        <taxon>Glomeromycetes</taxon>
        <taxon>Glomerales</taxon>
        <taxon>Glomeraceae</taxon>
        <taxon>Rhizophagus</taxon>
    </lineage>
</organism>
<evidence type="ECO:0000313" key="3">
    <source>
        <dbReference type="Proteomes" id="UP000247702"/>
    </source>
</evidence>
<evidence type="ECO:0000313" key="2">
    <source>
        <dbReference type="EMBL" id="GES90947.1"/>
    </source>
</evidence>
<keyword evidence="3" id="KW-1185">Reference proteome</keyword>
<comment type="caution">
    <text evidence="1">The sequence shown here is derived from an EMBL/GenBank/DDBJ whole genome shotgun (WGS) entry which is preliminary data.</text>
</comment>
<name>A0A2Z6SL77_9GLOM</name>
<dbReference type="InterPro" id="IPR032675">
    <property type="entry name" value="LRR_dom_sf"/>
</dbReference>
<evidence type="ECO:0008006" key="4">
    <source>
        <dbReference type="Google" id="ProtNLM"/>
    </source>
</evidence>
<protein>
    <recommendedName>
        <fullName evidence="4">F-box domain-containing protein</fullName>
    </recommendedName>
</protein>
<dbReference type="EMBL" id="BLAL01000197">
    <property type="protein sequence ID" value="GES90947.1"/>
    <property type="molecule type" value="Genomic_DNA"/>
</dbReference>
<reference evidence="1 3" key="1">
    <citation type="submission" date="2017-11" db="EMBL/GenBank/DDBJ databases">
        <title>The genome of Rhizophagus clarus HR1 reveals common genetic basis of auxotrophy among arbuscular mycorrhizal fungi.</title>
        <authorList>
            <person name="Kobayashi Y."/>
        </authorList>
    </citation>
    <scope>NUCLEOTIDE SEQUENCE [LARGE SCALE GENOMIC DNA]</scope>
    <source>
        <strain evidence="1 3">HR1</strain>
    </source>
</reference>
<gene>
    <name evidence="2" type="ORF">RCL2_001777800</name>
    <name evidence="1" type="ORF">RclHR1_07530006</name>
</gene>
<dbReference type="Proteomes" id="UP000247702">
    <property type="component" value="Unassembled WGS sequence"/>
</dbReference>